<evidence type="ECO:0000313" key="2">
    <source>
        <dbReference type="WBParaSite" id="TMUE_1000003932.1"/>
    </source>
</evidence>
<dbReference type="AlphaFoldDB" id="A0A5S6QAD3"/>
<evidence type="ECO:0000313" key="1">
    <source>
        <dbReference type="Proteomes" id="UP000046395"/>
    </source>
</evidence>
<dbReference type="WBParaSite" id="TMUE_1000003932.1">
    <property type="protein sequence ID" value="TMUE_1000003932.1"/>
    <property type="gene ID" value="WBGene00298818"/>
</dbReference>
<reference evidence="2" key="1">
    <citation type="submission" date="2019-12" db="UniProtKB">
        <authorList>
            <consortium name="WormBaseParasite"/>
        </authorList>
    </citation>
    <scope>IDENTIFICATION</scope>
</reference>
<accession>A0A5S6QAD3</accession>
<keyword evidence="1" id="KW-1185">Reference proteome</keyword>
<sequence>MVYRADTVATRSDRYLQFTFHHTLSLNKGMVDRDSTMKNPKCLNSELSSSVKELQRSGWPNTLVTSIVRRSFQQSRGDDARRAKFVRKATKVNCQVDVVSLNFRHRGSFFTKMLAVHYYPFTDAGRSSIWSFRVLPNPSRPNVAAIILHYPGAFKGANVCVQEIKNN</sequence>
<dbReference type="Proteomes" id="UP000046395">
    <property type="component" value="Unassembled WGS sequence"/>
</dbReference>
<organism evidence="1 2">
    <name type="scientific">Trichuris muris</name>
    <name type="common">Mouse whipworm</name>
    <dbReference type="NCBI Taxonomy" id="70415"/>
    <lineage>
        <taxon>Eukaryota</taxon>
        <taxon>Metazoa</taxon>
        <taxon>Ecdysozoa</taxon>
        <taxon>Nematoda</taxon>
        <taxon>Enoplea</taxon>
        <taxon>Dorylaimia</taxon>
        <taxon>Trichinellida</taxon>
        <taxon>Trichuridae</taxon>
        <taxon>Trichuris</taxon>
    </lineage>
</organism>
<proteinExistence type="predicted"/>
<protein>
    <submittedName>
        <fullName evidence="2">MATH domain-containing protein</fullName>
    </submittedName>
</protein>
<name>A0A5S6QAD3_TRIMR</name>